<comment type="caution">
    <text evidence="4">The sequence shown here is derived from an EMBL/GenBank/DDBJ whole genome shotgun (WGS) entry which is preliminary data.</text>
</comment>
<reference evidence="4" key="1">
    <citation type="submission" date="2021-10" db="EMBL/GenBank/DDBJ databases">
        <authorList>
            <person name="Piombo E."/>
        </authorList>
    </citation>
    <scope>NUCLEOTIDE SEQUENCE</scope>
</reference>
<dbReference type="OrthoDB" id="540004at2759"/>
<evidence type="ECO:0000256" key="1">
    <source>
        <dbReference type="SAM" id="MobiDB-lite"/>
    </source>
</evidence>
<feature type="transmembrane region" description="Helical" evidence="2">
    <location>
        <begin position="490"/>
        <end position="515"/>
    </location>
</feature>
<proteinExistence type="predicted"/>
<gene>
    <name evidence="4" type="ORF">CSOL1703_00015605</name>
</gene>
<keyword evidence="2" id="KW-1133">Transmembrane helix</keyword>
<dbReference type="Gene3D" id="2.120.10.80">
    <property type="entry name" value="Kelch-type beta propeller"/>
    <property type="match status" value="2"/>
</dbReference>
<keyword evidence="2" id="KW-0812">Transmembrane</keyword>
<evidence type="ECO:0000256" key="2">
    <source>
        <dbReference type="SAM" id="Phobius"/>
    </source>
</evidence>
<evidence type="ECO:0000313" key="5">
    <source>
        <dbReference type="Proteomes" id="UP000775872"/>
    </source>
</evidence>
<name>A0A9N9ZBH8_9HYPO</name>
<dbReference type="SUPFAM" id="SSF117281">
    <property type="entry name" value="Kelch motif"/>
    <property type="match status" value="2"/>
</dbReference>
<keyword evidence="5" id="KW-1185">Reference proteome</keyword>
<dbReference type="Proteomes" id="UP000775872">
    <property type="component" value="Unassembled WGS sequence"/>
</dbReference>
<protein>
    <recommendedName>
        <fullName evidence="6">Kelch repeat protein</fullName>
    </recommendedName>
</protein>
<sequence length="592" mass="65399">MYPKAISILVVVLSVCAISVRAAGPNVNLKRRNFHSLAVLGDWLYIEGGSYSSWFEKGLSDRVAINSTYALPLTQPWMNGSVIFRETAYNGKVQTVDQFGLWTDGNNKMYKWAGSSTNRSKVEDTYKKTLYEFTVDGNGGGTWREKDAANPDTFADLRVARQGAAASCKGVGYYMGGASSYWTESGVSGEQDGGWFPAPGLLTYEMSTGKWENISSDGYSMDGPIINGRGHCIEGFGSDPLVMFLGGGVSSMSTGKQTKQNSLSDLSFYNPVKRKWLQQPTSTDASLFGSATAPDSRSQFCLTGARGKNGTYEMYEHWLCFLRIRMDVLTWVIFSFVYGGYNDRISTDLDDVWVLSLPAFRWFRAPSSRAPGRRYHDCATIGKSQMISVGGATGDNAFSTVEQWPNGIGILDMNTGNWVDSYNPSAGDYETPNFIQQYYQESDYSARVNWTNDADFKSSFSGLKITNTTSDASKDNTNNDNNNNTNKTNIGAIIGGVLGGTALVTLILAFAWFMYQHRRPVPEPELPRDEPKSYYYGSDSSFYSKSASPETVYSNPVYPSPIYEIHDARYGRPNVVEPMRQPTPPPAEMVGV</sequence>
<organism evidence="4 5">
    <name type="scientific">Clonostachys solani</name>
    <dbReference type="NCBI Taxonomy" id="160281"/>
    <lineage>
        <taxon>Eukaryota</taxon>
        <taxon>Fungi</taxon>
        <taxon>Dikarya</taxon>
        <taxon>Ascomycota</taxon>
        <taxon>Pezizomycotina</taxon>
        <taxon>Sordariomycetes</taxon>
        <taxon>Hypocreomycetidae</taxon>
        <taxon>Hypocreales</taxon>
        <taxon>Bionectriaceae</taxon>
        <taxon>Clonostachys</taxon>
    </lineage>
</organism>
<feature type="signal peptide" evidence="3">
    <location>
        <begin position="1"/>
        <end position="22"/>
    </location>
</feature>
<feature type="region of interest" description="Disordered" evidence="1">
    <location>
        <begin position="467"/>
        <end position="486"/>
    </location>
</feature>
<evidence type="ECO:0000313" key="4">
    <source>
        <dbReference type="EMBL" id="CAH0052481.1"/>
    </source>
</evidence>
<keyword evidence="2" id="KW-0472">Membrane</keyword>
<accession>A0A9N9ZBH8</accession>
<evidence type="ECO:0000256" key="3">
    <source>
        <dbReference type="SAM" id="SignalP"/>
    </source>
</evidence>
<feature type="chain" id="PRO_5040194464" description="Kelch repeat protein" evidence="3">
    <location>
        <begin position="23"/>
        <end position="592"/>
    </location>
</feature>
<dbReference type="InterPro" id="IPR015915">
    <property type="entry name" value="Kelch-typ_b-propeller"/>
</dbReference>
<dbReference type="AlphaFoldDB" id="A0A9N9ZBH8"/>
<evidence type="ECO:0008006" key="6">
    <source>
        <dbReference type="Google" id="ProtNLM"/>
    </source>
</evidence>
<dbReference type="EMBL" id="CABFOC020000044">
    <property type="protein sequence ID" value="CAH0052481.1"/>
    <property type="molecule type" value="Genomic_DNA"/>
</dbReference>
<keyword evidence="3" id="KW-0732">Signal</keyword>